<keyword evidence="4 5" id="KW-0472">Membrane</keyword>
<evidence type="ECO:0000256" key="5">
    <source>
        <dbReference type="RuleBase" id="RU363032"/>
    </source>
</evidence>
<dbReference type="SUPFAM" id="SSF161098">
    <property type="entry name" value="MetI-like"/>
    <property type="match status" value="2"/>
</dbReference>
<dbReference type="PANTHER" id="PTHR42727">
    <property type="entry name" value="PHOSPHATE TRANSPORT SYSTEM PERMEASE PROTEIN"/>
    <property type="match status" value="1"/>
</dbReference>
<evidence type="ECO:0000256" key="1">
    <source>
        <dbReference type="ARBA" id="ARBA00004651"/>
    </source>
</evidence>
<evidence type="ECO:0000259" key="6">
    <source>
        <dbReference type="PROSITE" id="PS50928"/>
    </source>
</evidence>
<organism evidence="7 8">
    <name type="scientific">Kistimonas scapharcae</name>
    <dbReference type="NCBI Taxonomy" id="1036133"/>
    <lineage>
        <taxon>Bacteria</taxon>
        <taxon>Pseudomonadati</taxon>
        <taxon>Pseudomonadota</taxon>
        <taxon>Gammaproteobacteria</taxon>
        <taxon>Oceanospirillales</taxon>
        <taxon>Endozoicomonadaceae</taxon>
        <taxon>Kistimonas</taxon>
    </lineage>
</organism>
<reference evidence="8" key="1">
    <citation type="journal article" date="2019" name="Int. J. Syst. Evol. Microbiol.">
        <title>The Global Catalogue of Microorganisms (GCM) 10K type strain sequencing project: providing services to taxonomists for standard genome sequencing and annotation.</title>
        <authorList>
            <consortium name="The Broad Institute Genomics Platform"/>
            <consortium name="The Broad Institute Genome Sequencing Center for Infectious Disease"/>
            <person name="Wu L."/>
            <person name="Ma J."/>
        </authorList>
    </citation>
    <scope>NUCLEOTIDE SEQUENCE [LARGE SCALE GENOMIC DNA]</scope>
    <source>
        <strain evidence="8">JCM 17805</strain>
    </source>
</reference>
<sequence>MNEQGIAAAPELHFDTPALKRYGNRRRLKDKAARWGIATGGIGIIVAIMLIFIYLLYEVAPLFRSADMQREASYTLPVPVAGTSSDVLFLTMEEQAEQGLRVMADGQAVFFDTRSGNQTRAFTLPLPEGSAITAISAADPASPLMVAGLSNGEAIVFKHDYRITWPDDQRIITPAIVYPYGEAPISLSENGKPLTEVAIQDGEEQLLIAGSAGQRIFMTAFTKEEDFLTEEIALEEQRVDLPAVAGEVKKLLIDPDQHWLYALNGNDSLSLHAISNINQPELVDTIDLTEGSATVTAAEFLLGGISLLIGDSQGHISQWFLVRDAEGKQQLTRIRDFQLGDQPITGIAPEHRRKGFLAVDATGSAGLFNTTARRTLLTVPVTDSAINTLGMSPRGNALLVESPEGLAFWRIENEHPEVSWSALWDKVWYESYEQPEYIWQSSASNNDFEPKLSLMPLAFGTLKAAFYAMLLAAPLAICGAIYTAYFMAPGLRRKVKPVIELMEALPTVILGFLAGLWLAPFVENNLTGIFALLLIVPFAVLGFAFFWDRLPVELRSRVPDGWQPLILVPVILVAGWAALGASGTLEHLFFGGDMRAWITKDLGIAYDQRNAMVVGLAMGFAVIPTIFSIAEDAIFSVPKHLTYGSLALGATPWQTLTRVVLLTASPGIFSALMIGMGRAVGETMIVLMATGNTPIMDANIFEGMRTLAANIAVEMPESEVGSSHYRILFLAALTLFLFTFVVNTLAELVRHRLRTKYSSL</sequence>
<comment type="caution">
    <text evidence="7">The sequence shown here is derived from an EMBL/GenBank/DDBJ whole genome shotgun (WGS) entry which is preliminary data.</text>
</comment>
<keyword evidence="8" id="KW-1185">Reference proteome</keyword>
<feature type="transmembrane region" description="Helical" evidence="5">
    <location>
        <begin position="659"/>
        <end position="680"/>
    </location>
</feature>
<dbReference type="Gene3D" id="1.10.3720.10">
    <property type="entry name" value="MetI-like"/>
    <property type="match status" value="1"/>
</dbReference>
<feature type="transmembrane region" description="Helical" evidence="5">
    <location>
        <begin position="725"/>
        <end position="746"/>
    </location>
</feature>
<keyword evidence="3 5" id="KW-1133">Transmembrane helix</keyword>
<keyword evidence="5" id="KW-0813">Transport</keyword>
<dbReference type="Pfam" id="PF00528">
    <property type="entry name" value="BPD_transp_1"/>
    <property type="match status" value="1"/>
</dbReference>
<feature type="transmembrane region" description="Helical" evidence="5">
    <location>
        <begin position="498"/>
        <end position="519"/>
    </location>
</feature>
<name>A0ABP8UZY8_9GAMM</name>
<evidence type="ECO:0000313" key="7">
    <source>
        <dbReference type="EMBL" id="GAA4648758.1"/>
    </source>
</evidence>
<dbReference type="PANTHER" id="PTHR42727:SF1">
    <property type="entry name" value="PHOSPHATE TRANSPORT SYSTEM PERMEASE"/>
    <property type="match status" value="1"/>
</dbReference>
<dbReference type="Gene3D" id="2.130.10.10">
    <property type="entry name" value="YVTN repeat-like/Quinoprotein amine dehydrogenase"/>
    <property type="match status" value="1"/>
</dbReference>
<dbReference type="PROSITE" id="PS50928">
    <property type="entry name" value="ABC_TM1"/>
    <property type="match status" value="1"/>
</dbReference>
<evidence type="ECO:0000313" key="8">
    <source>
        <dbReference type="Proteomes" id="UP001500604"/>
    </source>
</evidence>
<dbReference type="EMBL" id="BAABFL010000103">
    <property type="protein sequence ID" value="GAA4648758.1"/>
    <property type="molecule type" value="Genomic_DNA"/>
</dbReference>
<proteinExistence type="inferred from homology"/>
<feature type="domain" description="ABC transmembrane type-1" evidence="6">
    <location>
        <begin position="458"/>
        <end position="746"/>
    </location>
</feature>
<protein>
    <submittedName>
        <fullName evidence="7">ABC transporter permease subunit</fullName>
    </submittedName>
</protein>
<dbReference type="CDD" id="cd06261">
    <property type="entry name" value="TM_PBP2"/>
    <property type="match status" value="1"/>
</dbReference>
<feature type="transmembrane region" description="Helical" evidence="5">
    <location>
        <begin position="525"/>
        <end position="546"/>
    </location>
</feature>
<dbReference type="InterPro" id="IPR015943">
    <property type="entry name" value="WD40/YVTN_repeat-like_dom_sf"/>
</dbReference>
<feature type="transmembrane region" description="Helical" evidence="5">
    <location>
        <begin position="35"/>
        <end position="57"/>
    </location>
</feature>
<evidence type="ECO:0000256" key="3">
    <source>
        <dbReference type="ARBA" id="ARBA00022989"/>
    </source>
</evidence>
<dbReference type="InterPro" id="IPR000515">
    <property type="entry name" value="MetI-like"/>
</dbReference>
<accession>A0ABP8UZY8</accession>
<gene>
    <name evidence="7" type="ORF">GCM10023116_10310</name>
</gene>
<dbReference type="SUPFAM" id="SSF101908">
    <property type="entry name" value="Putative isomerase YbhE"/>
    <property type="match status" value="1"/>
</dbReference>
<feature type="transmembrane region" description="Helical" evidence="5">
    <location>
        <begin position="464"/>
        <end position="486"/>
    </location>
</feature>
<dbReference type="RefSeq" id="WP_345194470.1">
    <property type="nucleotide sequence ID" value="NZ_BAABFL010000103.1"/>
</dbReference>
<comment type="similarity">
    <text evidence="5">Belongs to the binding-protein-dependent transport system permease family.</text>
</comment>
<dbReference type="Proteomes" id="UP001500604">
    <property type="component" value="Unassembled WGS sequence"/>
</dbReference>
<comment type="subcellular location">
    <subcellularLocation>
        <location evidence="1 5">Cell membrane</location>
        <topology evidence="1 5">Multi-pass membrane protein</topology>
    </subcellularLocation>
</comment>
<feature type="transmembrane region" description="Helical" evidence="5">
    <location>
        <begin position="566"/>
        <end position="590"/>
    </location>
</feature>
<keyword evidence="2 5" id="KW-0812">Transmembrane</keyword>
<dbReference type="InterPro" id="IPR035906">
    <property type="entry name" value="MetI-like_sf"/>
</dbReference>
<evidence type="ECO:0000256" key="4">
    <source>
        <dbReference type="ARBA" id="ARBA00023136"/>
    </source>
</evidence>
<feature type="transmembrane region" description="Helical" evidence="5">
    <location>
        <begin position="610"/>
        <end position="630"/>
    </location>
</feature>
<evidence type="ECO:0000256" key="2">
    <source>
        <dbReference type="ARBA" id="ARBA00022692"/>
    </source>
</evidence>